<dbReference type="AlphaFoldDB" id="A0A1H4ULZ2"/>
<evidence type="ECO:0000313" key="3">
    <source>
        <dbReference type="EMBL" id="SEC69291.1"/>
    </source>
</evidence>
<feature type="transmembrane region" description="Helical" evidence="1">
    <location>
        <begin position="44"/>
        <end position="64"/>
    </location>
</feature>
<evidence type="ECO:0000313" key="4">
    <source>
        <dbReference type="Proteomes" id="UP000198992"/>
    </source>
</evidence>
<dbReference type="Proteomes" id="UP000198992">
    <property type="component" value="Unassembled WGS sequence"/>
</dbReference>
<gene>
    <name evidence="3" type="ORF">SAMN05444164_2493</name>
</gene>
<evidence type="ECO:0000259" key="2">
    <source>
        <dbReference type="Pfam" id="PF04024"/>
    </source>
</evidence>
<sequence>MNMDRPYLPLVYRDSSTGWVTGVCAGLSEITGVRPVLLRASTLLSAYMFPLVVVPAYLIAFALLRDRARMESSDLDDVTLAPVQVPSADEHDLLQQRLAHIEAEVTSGDAELRRRFRDAGLA</sequence>
<keyword evidence="1" id="KW-1133">Transmembrane helix</keyword>
<keyword evidence="1" id="KW-0472">Membrane</keyword>
<dbReference type="RefSeq" id="WP_092115746.1">
    <property type="nucleotide sequence ID" value="NZ_FNTH01000001.1"/>
</dbReference>
<dbReference type="EMBL" id="FNTH01000001">
    <property type="protein sequence ID" value="SEC69291.1"/>
    <property type="molecule type" value="Genomic_DNA"/>
</dbReference>
<evidence type="ECO:0000256" key="1">
    <source>
        <dbReference type="SAM" id="Phobius"/>
    </source>
</evidence>
<organism evidence="3 4">
    <name type="scientific">Bradyrhizobium erythrophlei</name>
    <dbReference type="NCBI Taxonomy" id="1437360"/>
    <lineage>
        <taxon>Bacteria</taxon>
        <taxon>Pseudomonadati</taxon>
        <taxon>Pseudomonadota</taxon>
        <taxon>Alphaproteobacteria</taxon>
        <taxon>Hyphomicrobiales</taxon>
        <taxon>Nitrobacteraceae</taxon>
        <taxon>Bradyrhizobium</taxon>
    </lineage>
</organism>
<feature type="domain" description="Phage shock protein PspC N-terminal" evidence="2">
    <location>
        <begin position="11"/>
        <end position="64"/>
    </location>
</feature>
<dbReference type="InterPro" id="IPR007168">
    <property type="entry name" value="Phageshock_PspC_N"/>
</dbReference>
<dbReference type="Pfam" id="PF04024">
    <property type="entry name" value="PspC"/>
    <property type="match status" value="1"/>
</dbReference>
<keyword evidence="1" id="KW-0812">Transmembrane</keyword>
<name>A0A1H4ULZ2_9BRAD</name>
<protein>
    <submittedName>
        <fullName evidence="3">Phage shock protein C (PspC) family protein</fullName>
    </submittedName>
</protein>
<reference evidence="3 4" key="1">
    <citation type="submission" date="2016-10" db="EMBL/GenBank/DDBJ databases">
        <authorList>
            <person name="de Groot N.N."/>
        </authorList>
    </citation>
    <scope>NUCLEOTIDE SEQUENCE [LARGE SCALE GENOMIC DNA]</scope>
    <source>
        <strain evidence="3 4">MT12</strain>
    </source>
</reference>
<dbReference type="OrthoDB" id="7359894at2"/>
<accession>A0A1H4ULZ2</accession>
<proteinExistence type="predicted"/>